<dbReference type="Proteomes" id="UP001374579">
    <property type="component" value="Unassembled WGS sequence"/>
</dbReference>
<dbReference type="InterPro" id="IPR050187">
    <property type="entry name" value="Lipid_Phosphate_FormReg"/>
</dbReference>
<evidence type="ECO:0000313" key="4">
    <source>
        <dbReference type="Proteomes" id="UP001374579"/>
    </source>
</evidence>
<dbReference type="PANTHER" id="PTHR12358:SF111">
    <property type="entry name" value="CERAMIDE KINASE, ISOFORM A"/>
    <property type="match status" value="1"/>
</dbReference>
<dbReference type="AlphaFoldDB" id="A0AAN9B8X6"/>
<organism evidence="3 4">
    <name type="scientific">Littorina saxatilis</name>
    <dbReference type="NCBI Taxonomy" id="31220"/>
    <lineage>
        <taxon>Eukaryota</taxon>
        <taxon>Metazoa</taxon>
        <taxon>Spiralia</taxon>
        <taxon>Lophotrochozoa</taxon>
        <taxon>Mollusca</taxon>
        <taxon>Gastropoda</taxon>
        <taxon>Caenogastropoda</taxon>
        <taxon>Littorinimorpha</taxon>
        <taxon>Littorinoidea</taxon>
        <taxon>Littorinidae</taxon>
        <taxon>Littorina</taxon>
    </lineage>
</organism>
<feature type="compositionally biased region" description="Basic and acidic residues" evidence="1">
    <location>
        <begin position="380"/>
        <end position="408"/>
    </location>
</feature>
<feature type="compositionally biased region" description="Polar residues" evidence="1">
    <location>
        <begin position="367"/>
        <end position="379"/>
    </location>
</feature>
<evidence type="ECO:0000256" key="1">
    <source>
        <dbReference type="SAM" id="MobiDB-lite"/>
    </source>
</evidence>
<dbReference type="InterPro" id="IPR001206">
    <property type="entry name" value="Diacylglycerol_kinase_cat_dom"/>
</dbReference>
<dbReference type="GO" id="GO:0016020">
    <property type="term" value="C:membrane"/>
    <property type="evidence" value="ECO:0007669"/>
    <property type="project" value="GOC"/>
</dbReference>
<feature type="region of interest" description="Disordered" evidence="1">
    <location>
        <begin position="474"/>
        <end position="543"/>
    </location>
</feature>
<dbReference type="PANTHER" id="PTHR12358">
    <property type="entry name" value="SPHINGOSINE KINASE"/>
    <property type="match status" value="1"/>
</dbReference>
<dbReference type="InterPro" id="IPR016064">
    <property type="entry name" value="NAD/diacylglycerol_kinase_sf"/>
</dbReference>
<keyword evidence="4" id="KW-1185">Reference proteome</keyword>
<reference evidence="3 4" key="1">
    <citation type="submission" date="2024-02" db="EMBL/GenBank/DDBJ databases">
        <title>Chromosome-scale genome assembly of the rough periwinkle Littorina saxatilis.</title>
        <authorList>
            <person name="De Jode A."/>
            <person name="Faria R."/>
            <person name="Formenti G."/>
            <person name="Sims Y."/>
            <person name="Smith T.P."/>
            <person name="Tracey A."/>
            <person name="Wood J.M.D."/>
            <person name="Zagrodzka Z.B."/>
            <person name="Johannesson K."/>
            <person name="Butlin R.K."/>
            <person name="Leder E.H."/>
        </authorList>
    </citation>
    <scope>NUCLEOTIDE SEQUENCE [LARGE SCALE GENOMIC DNA]</scope>
    <source>
        <strain evidence="3">Snail1</strain>
        <tissue evidence="3">Muscle</tissue>
    </source>
</reference>
<evidence type="ECO:0000259" key="2">
    <source>
        <dbReference type="PROSITE" id="PS50146"/>
    </source>
</evidence>
<dbReference type="EMBL" id="JBAMIC010000011">
    <property type="protein sequence ID" value="KAK7100761.1"/>
    <property type="molecule type" value="Genomic_DNA"/>
</dbReference>
<evidence type="ECO:0000313" key="3">
    <source>
        <dbReference type="EMBL" id="KAK7100761.1"/>
    </source>
</evidence>
<dbReference type="SUPFAM" id="SSF111331">
    <property type="entry name" value="NAD kinase/diacylglycerol kinase-like"/>
    <property type="match status" value="1"/>
</dbReference>
<accession>A0AAN9B8X6</accession>
<name>A0AAN9B8X6_9CAEN</name>
<protein>
    <recommendedName>
        <fullName evidence="2">DAGKc domain-containing protein</fullName>
    </recommendedName>
</protein>
<dbReference type="InterPro" id="IPR017438">
    <property type="entry name" value="ATP-NAD_kinase_N"/>
</dbReference>
<proteinExistence type="predicted"/>
<dbReference type="Gene3D" id="3.40.50.10330">
    <property type="entry name" value="Probable inorganic polyphosphate/atp-NAD kinase, domain 1"/>
    <property type="match status" value="1"/>
</dbReference>
<dbReference type="GO" id="GO:0006672">
    <property type="term" value="P:ceramide metabolic process"/>
    <property type="evidence" value="ECO:0007669"/>
    <property type="project" value="TreeGrafter"/>
</dbReference>
<comment type="caution">
    <text evidence="3">The sequence shown here is derived from an EMBL/GenBank/DDBJ whole genome shotgun (WGS) entry which is preliminary data.</text>
</comment>
<feature type="domain" description="DAGKc" evidence="2">
    <location>
        <begin position="129"/>
        <end position="279"/>
    </location>
</feature>
<dbReference type="Gene3D" id="2.60.200.40">
    <property type="match status" value="1"/>
</dbReference>
<dbReference type="SMART" id="SM00046">
    <property type="entry name" value="DAGKc"/>
    <property type="match status" value="1"/>
</dbReference>
<dbReference type="PROSITE" id="PS50146">
    <property type="entry name" value="DAGK"/>
    <property type="match status" value="1"/>
</dbReference>
<feature type="compositionally biased region" description="Basic and acidic residues" evidence="1">
    <location>
        <begin position="482"/>
        <end position="532"/>
    </location>
</feature>
<dbReference type="Pfam" id="PF00781">
    <property type="entry name" value="DAGK_cat"/>
    <property type="match status" value="1"/>
</dbReference>
<gene>
    <name evidence="3" type="ORF">V1264_023649</name>
</gene>
<sequence length="543" mass="60144">MTIYKVLENKKGLVQVKVLDNGQLSWSQLHKSDKTFHLSNEINAIRASDIVHVRVLPRKQKSSDELDLSDEDDRQLRTHILLVRYALQCEKHRLRMKSCMLFGSQTECETLANGIHLKREALLGCKVKDEGRKLLVLINPVAGQGKGQAIYRKIVEPLFLKCHISTNVVVTHRSKQMTLILQESDLKEYDGVVVVGGDGTVNEALSGYLLRCMKEADRDVQDYRCDIMRTRMPFGVINAGSGDWFATHLHGTRDVTTCALHIIKGCTVRLGASTTHEDGELSAFSFLIQHIGFVGDVIRSCELNRWMGPARYKITPQLTLLKRRLLTAKLTMYLADNPEISPCSDAPGNVTSTVATSNVATSVPSANVNGNNDPGTNKGSPDKKPDQEAPKQKTASDQKTDKTGDTKMSDFLSMSTSAAAQLSGSFTEFVTSQSATFPESVSASIFSVPSSTSITSNNSETSIDTATWGSFVDQRSPGTLDAGREVVRKKFGERTKPFSWDDKSHTGQKLTDRQTDRQTEKDRKTQTDKDRQQQLGGLRQTDK</sequence>
<feature type="region of interest" description="Disordered" evidence="1">
    <location>
        <begin position="361"/>
        <end position="409"/>
    </location>
</feature>
<dbReference type="GO" id="GO:0001729">
    <property type="term" value="F:ceramide kinase activity"/>
    <property type="evidence" value="ECO:0007669"/>
    <property type="project" value="TreeGrafter"/>
</dbReference>